<reference evidence="2 3" key="1">
    <citation type="submission" date="2020-04" db="EMBL/GenBank/DDBJ databases">
        <title>Molecular characterization of pseudomonads from Agaricus bisporus reveal novel blotch 2 pathogens in Western Europe.</title>
        <authorList>
            <person name="Taparia T."/>
            <person name="Krijger M."/>
            <person name="Haynes E."/>
            <person name="Elpinstone J.G."/>
            <person name="Noble R."/>
            <person name="Van Der Wolf J."/>
        </authorList>
    </citation>
    <scope>NUCLEOTIDE SEQUENCE [LARGE SCALE GENOMIC DNA]</scope>
    <source>
        <strain evidence="2 3">IPO3746</strain>
    </source>
</reference>
<feature type="region of interest" description="Disordered" evidence="1">
    <location>
        <begin position="64"/>
        <end position="97"/>
    </location>
</feature>
<sequence length="97" mass="10167">MNSSPLERAIAAAGSAVALAKLAGVTPMAVSYWKVRGVPARHVVLIESVTGVNRHDLRPDLYPEASPTLNQMMPQIPAVDQSGKPSVHPSSTAQATP</sequence>
<dbReference type="EMBL" id="JACAQK010000015">
    <property type="protein sequence ID" value="NWD38225.1"/>
    <property type="molecule type" value="Genomic_DNA"/>
</dbReference>
<feature type="compositionally biased region" description="Polar residues" evidence="1">
    <location>
        <begin position="88"/>
        <end position="97"/>
    </location>
</feature>
<gene>
    <name evidence="2" type="ORF">HX787_20380</name>
</gene>
<evidence type="ECO:0000313" key="2">
    <source>
        <dbReference type="EMBL" id="NWD38225.1"/>
    </source>
</evidence>
<proteinExistence type="predicted"/>
<dbReference type="InterPro" id="IPR031856">
    <property type="entry name" value="YdaS_toxin-like"/>
</dbReference>
<dbReference type="SUPFAM" id="SSF47413">
    <property type="entry name" value="lambda repressor-like DNA-binding domains"/>
    <property type="match status" value="1"/>
</dbReference>
<evidence type="ECO:0000313" key="3">
    <source>
        <dbReference type="Proteomes" id="UP000549134"/>
    </source>
</evidence>
<dbReference type="RefSeq" id="WP_177007963.1">
    <property type="nucleotide sequence ID" value="NZ_JACAQH010000023.1"/>
</dbReference>
<dbReference type="Proteomes" id="UP000549134">
    <property type="component" value="Unassembled WGS sequence"/>
</dbReference>
<organism evidence="2 3">
    <name type="scientific">Pseudomonas tolaasii</name>
    <dbReference type="NCBI Taxonomy" id="29442"/>
    <lineage>
        <taxon>Bacteria</taxon>
        <taxon>Pseudomonadati</taxon>
        <taxon>Pseudomonadota</taxon>
        <taxon>Gammaproteobacteria</taxon>
        <taxon>Pseudomonadales</taxon>
        <taxon>Pseudomonadaceae</taxon>
        <taxon>Pseudomonas</taxon>
    </lineage>
</organism>
<dbReference type="AlphaFoldDB" id="A0A7Y8DSR1"/>
<name>A0A7Y8DSR1_PSETO</name>
<evidence type="ECO:0000256" key="1">
    <source>
        <dbReference type="SAM" id="MobiDB-lite"/>
    </source>
</evidence>
<dbReference type="GO" id="GO:0003677">
    <property type="term" value="F:DNA binding"/>
    <property type="evidence" value="ECO:0007669"/>
    <property type="project" value="InterPro"/>
</dbReference>
<accession>A0A7Y8DSR1</accession>
<protein>
    <submittedName>
        <fullName evidence="2">Helix-turn-helix domain-containing protein</fullName>
    </submittedName>
</protein>
<comment type="caution">
    <text evidence="2">The sequence shown here is derived from an EMBL/GenBank/DDBJ whole genome shotgun (WGS) entry which is preliminary data.</text>
</comment>
<dbReference type="Pfam" id="PF15943">
    <property type="entry name" value="YdaS_toxin"/>
    <property type="match status" value="1"/>
</dbReference>
<dbReference type="InterPro" id="IPR010982">
    <property type="entry name" value="Lambda_DNA-bd_dom_sf"/>
</dbReference>
<dbReference type="Gene3D" id="1.10.260.40">
    <property type="entry name" value="lambda repressor-like DNA-binding domains"/>
    <property type="match status" value="1"/>
</dbReference>